<name>A0A291M2F4_9RHOB</name>
<sequence>MEHKQSRWIEKGPGFGAGLGDLGKHLGIKTASAGVVAAIFGCSGPALIVIGAAKGGNLTEGQTVAWLLAIYGLGGLISLIMALYYKIPVTGAYSIPGAALVAGALAIFPFEQAVGAFLMAGLMVFLLGITGVIGRVMRWLPMPIVMAMIAGALIRFGIGAVTSIEKLPIVVGSATLAFFLSMRFLKTVPPVLSALVVGLIAVALTGSFGGGEQVISFVAPEFTAPVFTLDAFLAIAVPLAVLVIGAENAQAIGVLYAEGYRPPINAMTVISGLGGIAAGFIGGHNANIAGPMTAICSSDQAGEDREGRYAATVLNGILFAAFGIFAGVAVPLIMALPGPLIGAVAGLAMITVLLSAFQAAFDRKAGYQIGAFVALIVAMSNISFFSISAPFWSLLAGALVSLLIEARPTAAEHRAEATPAE</sequence>
<feature type="transmembrane region" description="Helical" evidence="1">
    <location>
        <begin position="115"/>
        <end position="133"/>
    </location>
</feature>
<dbReference type="GO" id="GO:0042925">
    <property type="term" value="F:benzoate transmembrane transporter activity"/>
    <property type="evidence" value="ECO:0007669"/>
    <property type="project" value="InterPro"/>
</dbReference>
<keyword evidence="3" id="KW-1185">Reference proteome</keyword>
<dbReference type="EMBL" id="CP021404">
    <property type="protein sequence ID" value="ATI43037.1"/>
    <property type="molecule type" value="Genomic_DNA"/>
</dbReference>
<keyword evidence="1" id="KW-0812">Transmembrane</keyword>
<dbReference type="InterPro" id="IPR004711">
    <property type="entry name" value="Benzoate_Transporter"/>
</dbReference>
<feature type="transmembrane region" description="Helical" evidence="1">
    <location>
        <begin position="222"/>
        <end position="244"/>
    </location>
</feature>
<feature type="transmembrane region" description="Helical" evidence="1">
    <location>
        <begin position="313"/>
        <end position="334"/>
    </location>
</feature>
<dbReference type="NCBIfam" id="TIGR00843">
    <property type="entry name" value="benE"/>
    <property type="match status" value="1"/>
</dbReference>
<feature type="transmembrane region" description="Helical" evidence="1">
    <location>
        <begin position="91"/>
        <end position="108"/>
    </location>
</feature>
<accession>A0A291M2F4</accession>
<organism evidence="2 3">
    <name type="scientific">Pacificitalea manganoxidans</name>
    <dbReference type="NCBI Taxonomy" id="1411902"/>
    <lineage>
        <taxon>Bacteria</taxon>
        <taxon>Pseudomonadati</taxon>
        <taxon>Pseudomonadota</taxon>
        <taxon>Alphaproteobacteria</taxon>
        <taxon>Rhodobacterales</taxon>
        <taxon>Paracoccaceae</taxon>
        <taxon>Pacificitalea</taxon>
    </lineage>
</organism>
<feature type="transmembrane region" description="Helical" evidence="1">
    <location>
        <begin position="167"/>
        <end position="185"/>
    </location>
</feature>
<proteinExistence type="predicted"/>
<dbReference type="PANTHER" id="PTHR30199:SF0">
    <property type="entry name" value="INNER MEMBRANE PROTEIN YDCO"/>
    <property type="match status" value="1"/>
</dbReference>
<feature type="transmembrane region" description="Helical" evidence="1">
    <location>
        <begin position="340"/>
        <end position="357"/>
    </location>
</feature>
<keyword evidence="1" id="KW-0472">Membrane</keyword>
<dbReference type="RefSeq" id="WP_097373944.1">
    <property type="nucleotide sequence ID" value="NZ_CP021404.1"/>
</dbReference>
<reference evidence="2 3" key="1">
    <citation type="submission" date="2017-05" db="EMBL/GenBank/DDBJ databases">
        <title>Comparative genomic and metabolic analysis of manganese-oxidizing mechanisms in Celeribater manganoxidans DY25T: its adaption to the environment of polymetallic nodule.</title>
        <authorList>
            <person name="Wang X."/>
        </authorList>
    </citation>
    <scope>NUCLEOTIDE SEQUENCE [LARGE SCALE GENOMIC DNA]</scope>
    <source>
        <strain evidence="2 3">DY25</strain>
    </source>
</reference>
<dbReference type="Proteomes" id="UP000219050">
    <property type="component" value="Chromosome"/>
</dbReference>
<feature type="transmembrane region" description="Helical" evidence="1">
    <location>
        <begin position="264"/>
        <end position="282"/>
    </location>
</feature>
<feature type="transmembrane region" description="Helical" evidence="1">
    <location>
        <begin position="31"/>
        <end position="52"/>
    </location>
</feature>
<feature type="transmembrane region" description="Helical" evidence="1">
    <location>
        <begin position="191"/>
        <end position="210"/>
    </location>
</feature>
<keyword evidence="1" id="KW-1133">Transmembrane helix</keyword>
<dbReference type="OrthoDB" id="9792424at2"/>
<protein>
    <submittedName>
        <fullName evidence="2">Benzoate transporter</fullName>
    </submittedName>
</protein>
<evidence type="ECO:0000256" key="1">
    <source>
        <dbReference type="SAM" id="Phobius"/>
    </source>
</evidence>
<dbReference type="PANTHER" id="PTHR30199">
    <property type="entry name" value="MFS FAMILY TRANSPORTER, PREDICTED SUBSTRATE BENZOATE"/>
    <property type="match status" value="1"/>
</dbReference>
<feature type="transmembrane region" description="Helical" evidence="1">
    <location>
        <begin position="64"/>
        <end position="85"/>
    </location>
</feature>
<evidence type="ECO:0000313" key="2">
    <source>
        <dbReference type="EMBL" id="ATI43037.1"/>
    </source>
</evidence>
<feature type="transmembrane region" description="Helical" evidence="1">
    <location>
        <begin position="369"/>
        <end position="392"/>
    </location>
</feature>
<dbReference type="KEGG" id="cmag:CBW24_14175"/>
<dbReference type="GO" id="GO:0005886">
    <property type="term" value="C:plasma membrane"/>
    <property type="evidence" value="ECO:0007669"/>
    <property type="project" value="TreeGrafter"/>
</dbReference>
<evidence type="ECO:0000313" key="3">
    <source>
        <dbReference type="Proteomes" id="UP000219050"/>
    </source>
</evidence>
<dbReference type="AlphaFoldDB" id="A0A291M2F4"/>
<gene>
    <name evidence="2" type="ORF">CBW24_14175</name>
</gene>
<dbReference type="Pfam" id="PF03594">
    <property type="entry name" value="BenE"/>
    <property type="match status" value="1"/>
</dbReference>